<gene>
    <name evidence="1" type="ORF">CHARACLAT_032308</name>
</gene>
<proteinExistence type="predicted"/>
<evidence type="ECO:0000313" key="1">
    <source>
        <dbReference type="EMBL" id="MED6295484.1"/>
    </source>
</evidence>
<evidence type="ECO:0000313" key="2">
    <source>
        <dbReference type="Proteomes" id="UP001352852"/>
    </source>
</evidence>
<keyword evidence="2" id="KW-1185">Reference proteome</keyword>
<comment type="caution">
    <text evidence="1">The sequence shown here is derived from an EMBL/GenBank/DDBJ whole genome shotgun (WGS) entry which is preliminary data.</text>
</comment>
<dbReference type="EMBL" id="JAHUTJ010079458">
    <property type="protein sequence ID" value="MED6295484.1"/>
    <property type="molecule type" value="Genomic_DNA"/>
</dbReference>
<dbReference type="Proteomes" id="UP001352852">
    <property type="component" value="Unassembled WGS sequence"/>
</dbReference>
<accession>A0ABU7F914</accession>
<reference evidence="1 2" key="1">
    <citation type="submission" date="2021-06" db="EMBL/GenBank/DDBJ databases">
        <authorList>
            <person name="Palmer J.M."/>
        </authorList>
    </citation>
    <scope>NUCLEOTIDE SEQUENCE [LARGE SCALE GENOMIC DNA]</scope>
    <source>
        <strain evidence="1 2">CL_MEX2019</strain>
        <tissue evidence="1">Muscle</tissue>
    </source>
</reference>
<protein>
    <submittedName>
        <fullName evidence="1">Uncharacterized protein</fullName>
    </submittedName>
</protein>
<sequence>MVSHHNQLINSNYLQMFPEPLNGLSVWVIGYTIMEKTSDWTDTPKTVIVTLYKKRQLQKATAEEACCSQSSVSKYIHRKFSGTKKCGRKRCNGKRENCSLERIVKQIHPRI</sequence>
<organism evidence="1 2">
    <name type="scientific">Characodon lateralis</name>
    <dbReference type="NCBI Taxonomy" id="208331"/>
    <lineage>
        <taxon>Eukaryota</taxon>
        <taxon>Metazoa</taxon>
        <taxon>Chordata</taxon>
        <taxon>Craniata</taxon>
        <taxon>Vertebrata</taxon>
        <taxon>Euteleostomi</taxon>
        <taxon>Actinopterygii</taxon>
        <taxon>Neopterygii</taxon>
        <taxon>Teleostei</taxon>
        <taxon>Neoteleostei</taxon>
        <taxon>Acanthomorphata</taxon>
        <taxon>Ovalentaria</taxon>
        <taxon>Atherinomorphae</taxon>
        <taxon>Cyprinodontiformes</taxon>
        <taxon>Goodeidae</taxon>
        <taxon>Characodon</taxon>
    </lineage>
</organism>
<name>A0ABU7F914_9TELE</name>